<dbReference type="Pfam" id="PF00462">
    <property type="entry name" value="Glutaredoxin"/>
    <property type="match status" value="1"/>
</dbReference>
<dbReference type="AlphaFoldDB" id="A0A367J4N7"/>
<keyword evidence="2" id="KW-0249">Electron transport</keyword>
<dbReference type="GO" id="GO:0034599">
    <property type="term" value="P:cellular response to oxidative stress"/>
    <property type="evidence" value="ECO:0007669"/>
    <property type="project" value="TreeGrafter"/>
</dbReference>
<evidence type="ECO:0000313" key="7">
    <source>
        <dbReference type="Proteomes" id="UP000253551"/>
    </source>
</evidence>
<dbReference type="PRINTS" id="PR00160">
    <property type="entry name" value="GLUTAREDOXIN"/>
</dbReference>
<keyword evidence="3" id="KW-1015">Disulfide bond</keyword>
<dbReference type="InterPro" id="IPR014025">
    <property type="entry name" value="Glutaredoxin_subgr"/>
</dbReference>
<dbReference type="Gene3D" id="3.40.30.10">
    <property type="entry name" value="Glutaredoxin"/>
    <property type="match status" value="1"/>
</dbReference>
<dbReference type="InterPro" id="IPR011899">
    <property type="entry name" value="Glutaredoxin_euk/vir"/>
</dbReference>
<dbReference type="GO" id="GO:0004602">
    <property type="term" value="F:glutathione peroxidase activity"/>
    <property type="evidence" value="ECO:0007669"/>
    <property type="project" value="UniProtKB-ARBA"/>
</dbReference>
<dbReference type="OrthoDB" id="418495at2759"/>
<dbReference type="PROSITE" id="PS00195">
    <property type="entry name" value="GLUTAREDOXIN_1"/>
    <property type="match status" value="1"/>
</dbReference>
<reference evidence="6 7" key="1">
    <citation type="journal article" date="2018" name="G3 (Bethesda)">
        <title>Phylogenetic and Phylogenomic Definition of Rhizopus Species.</title>
        <authorList>
            <person name="Gryganskyi A.P."/>
            <person name="Golan J."/>
            <person name="Dolatabadi S."/>
            <person name="Mondo S."/>
            <person name="Robb S."/>
            <person name="Idnurm A."/>
            <person name="Muszewska A."/>
            <person name="Steczkiewicz K."/>
            <person name="Masonjones S."/>
            <person name="Liao H.L."/>
            <person name="Gajdeczka M.T."/>
            <person name="Anike F."/>
            <person name="Vuek A."/>
            <person name="Anishchenko I.M."/>
            <person name="Voigt K."/>
            <person name="de Hoog G.S."/>
            <person name="Smith M.E."/>
            <person name="Heitman J."/>
            <person name="Vilgalys R."/>
            <person name="Stajich J.E."/>
        </authorList>
    </citation>
    <scope>NUCLEOTIDE SEQUENCE [LARGE SCALE GENOMIC DNA]</scope>
    <source>
        <strain evidence="6 7">LSU 92-RS-03</strain>
    </source>
</reference>
<evidence type="ECO:0000256" key="4">
    <source>
        <dbReference type="ARBA" id="ARBA00023284"/>
    </source>
</evidence>
<dbReference type="PROSITE" id="PS51354">
    <property type="entry name" value="GLUTAREDOXIN_2"/>
    <property type="match status" value="1"/>
</dbReference>
<dbReference type="GO" id="GO:0015038">
    <property type="term" value="F:glutathione disulfide oxidoreductase activity"/>
    <property type="evidence" value="ECO:0007669"/>
    <property type="project" value="TreeGrafter"/>
</dbReference>
<evidence type="ECO:0000256" key="1">
    <source>
        <dbReference type="ARBA" id="ARBA00022448"/>
    </source>
</evidence>
<evidence type="ECO:0000256" key="2">
    <source>
        <dbReference type="ARBA" id="ARBA00022982"/>
    </source>
</evidence>
<dbReference type="GO" id="GO:0005737">
    <property type="term" value="C:cytoplasm"/>
    <property type="evidence" value="ECO:0007669"/>
    <property type="project" value="TreeGrafter"/>
</dbReference>
<evidence type="ECO:0000259" key="5">
    <source>
        <dbReference type="Pfam" id="PF00462"/>
    </source>
</evidence>
<proteinExistence type="predicted"/>
<dbReference type="PANTHER" id="PTHR45694">
    <property type="entry name" value="GLUTAREDOXIN 2"/>
    <property type="match status" value="1"/>
</dbReference>
<evidence type="ECO:0000313" key="6">
    <source>
        <dbReference type="EMBL" id="RCH84898.1"/>
    </source>
</evidence>
<keyword evidence="1" id="KW-0813">Transport</keyword>
<dbReference type="SUPFAM" id="SSF52833">
    <property type="entry name" value="Thioredoxin-like"/>
    <property type="match status" value="1"/>
</dbReference>
<dbReference type="CDD" id="cd03419">
    <property type="entry name" value="GRX_GRXh_1_2_like"/>
    <property type="match status" value="1"/>
</dbReference>
<comment type="caution">
    <text evidence="6">The sequence shown here is derived from an EMBL/GenBank/DDBJ whole genome shotgun (WGS) entry which is preliminary data.</text>
</comment>
<feature type="domain" description="Glutaredoxin" evidence="5">
    <location>
        <begin position="17"/>
        <end position="79"/>
    </location>
</feature>
<sequence length="98" mass="10914">MSSAQQIVEEAIKNNRVVIFSKSYCPFCKKAKALFDELKVEYTAIELDLHDQGADIQAYLAEKTGQRTVPNIFVNQKHVGGSDDLAKAKENGTLEKLL</sequence>
<evidence type="ECO:0000256" key="3">
    <source>
        <dbReference type="ARBA" id="ARBA00023157"/>
    </source>
</evidence>
<keyword evidence="4" id="KW-0676">Redox-active center</keyword>
<dbReference type="NCBIfam" id="TIGR02180">
    <property type="entry name" value="GRX_euk"/>
    <property type="match status" value="1"/>
</dbReference>
<protein>
    <recommendedName>
        <fullName evidence="5">Glutaredoxin domain-containing protein</fullName>
    </recommendedName>
</protein>
<dbReference type="STRING" id="4846.A0A367J4N7"/>
<name>A0A367J4N7_RHIST</name>
<keyword evidence="7" id="KW-1185">Reference proteome</keyword>
<dbReference type="PANTHER" id="PTHR45694:SF18">
    <property type="entry name" value="GLUTAREDOXIN-1-RELATED"/>
    <property type="match status" value="1"/>
</dbReference>
<dbReference type="InterPro" id="IPR036249">
    <property type="entry name" value="Thioredoxin-like_sf"/>
</dbReference>
<dbReference type="FunFam" id="3.40.30.10:FF:000026">
    <property type="entry name" value="Glutaredoxin 2"/>
    <property type="match status" value="1"/>
</dbReference>
<dbReference type="EMBL" id="PJQM01004316">
    <property type="protein sequence ID" value="RCH84898.1"/>
    <property type="molecule type" value="Genomic_DNA"/>
</dbReference>
<gene>
    <name evidence="6" type="ORF">CU098_005176</name>
</gene>
<dbReference type="Proteomes" id="UP000253551">
    <property type="component" value="Unassembled WGS sequence"/>
</dbReference>
<dbReference type="InterPro" id="IPR002109">
    <property type="entry name" value="Glutaredoxin"/>
</dbReference>
<accession>A0A367J4N7</accession>
<dbReference type="InterPro" id="IPR011767">
    <property type="entry name" value="GLR_AS"/>
</dbReference>
<organism evidence="6 7">
    <name type="scientific">Rhizopus stolonifer</name>
    <name type="common">Rhizopus nigricans</name>
    <dbReference type="NCBI Taxonomy" id="4846"/>
    <lineage>
        <taxon>Eukaryota</taxon>
        <taxon>Fungi</taxon>
        <taxon>Fungi incertae sedis</taxon>
        <taxon>Mucoromycota</taxon>
        <taxon>Mucoromycotina</taxon>
        <taxon>Mucoromycetes</taxon>
        <taxon>Mucorales</taxon>
        <taxon>Mucorineae</taxon>
        <taxon>Rhizopodaceae</taxon>
        <taxon>Rhizopus</taxon>
    </lineage>
</organism>